<dbReference type="Proteomes" id="UP001642360">
    <property type="component" value="Unassembled WGS sequence"/>
</dbReference>
<name>A0ABC8SMU9_9AQUA</name>
<comment type="caution">
    <text evidence="2">The sequence shown here is derived from an EMBL/GenBank/DDBJ whole genome shotgun (WGS) entry which is preliminary data.</text>
</comment>
<sequence>MASMKPDEGDVLAPPQSNLGLGEDDPIDDDVKELRGGTIAKLQGGAKGKKGMDVVTVLASAWATLVNAWAWVTPWTEEKRAPMERMTMPCTSRDSAVGAGMGDAMQGACLGDASLGADGLDDARQCLGVWLGQCQATSG</sequence>
<keyword evidence="3" id="KW-1185">Reference proteome</keyword>
<protein>
    <submittedName>
        <fullName evidence="2">Uncharacterized protein</fullName>
    </submittedName>
</protein>
<evidence type="ECO:0000313" key="3">
    <source>
        <dbReference type="Proteomes" id="UP001642360"/>
    </source>
</evidence>
<proteinExistence type="predicted"/>
<gene>
    <name evidence="2" type="ORF">ILEXP_LOCUS25724</name>
</gene>
<feature type="region of interest" description="Disordered" evidence="1">
    <location>
        <begin position="1"/>
        <end position="29"/>
    </location>
</feature>
<reference evidence="2 3" key="1">
    <citation type="submission" date="2024-02" db="EMBL/GenBank/DDBJ databases">
        <authorList>
            <person name="Vignale AGUSTIN F."/>
            <person name="Sosa J E."/>
            <person name="Modenutti C."/>
        </authorList>
    </citation>
    <scope>NUCLEOTIDE SEQUENCE [LARGE SCALE GENOMIC DNA]</scope>
</reference>
<evidence type="ECO:0000256" key="1">
    <source>
        <dbReference type="SAM" id="MobiDB-lite"/>
    </source>
</evidence>
<dbReference type="AlphaFoldDB" id="A0ABC8SMU9"/>
<evidence type="ECO:0000313" key="2">
    <source>
        <dbReference type="EMBL" id="CAK9157170.1"/>
    </source>
</evidence>
<accession>A0ABC8SMU9</accession>
<dbReference type="EMBL" id="CAUOFW020002958">
    <property type="protein sequence ID" value="CAK9157170.1"/>
    <property type="molecule type" value="Genomic_DNA"/>
</dbReference>
<organism evidence="2 3">
    <name type="scientific">Ilex paraguariensis</name>
    <name type="common">yerba mate</name>
    <dbReference type="NCBI Taxonomy" id="185542"/>
    <lineage>
        <taxon>Eukaryota</taxon>
        <taxon>Viridiplantae</taxon>
        <taxon>Streptophyta</taxon>
        <taxon>Embryophyta</taxon>
        <taxon>Tracheophyta</taxon>
        <taxon>Spermatophyta</taxon>
        <taxon>Magnoliopsida</taxon>
        <taxon>eudicotyledons</taxon>
        <taxon>Gunneridae</taxon>
        <taxon>Pentapetalae</taxon>
        <taxon>asterids</taxon>
        <taxon>campanulids</taxon>
        <taxon>Aquifoliales</taxon>
        <taxon>Aquifoliaceae</taxon>
        <taxon>Ilex</taxon>
    </lineage>
</organism>
<feature type="non-terminal residue" evidence="2">
    <location>
        <position position="139"/>
    </location>
</feature>